<dbReference type="AlphaFoldDB" id="A0A0E9QPY2"/>
<reference evidence="1" key="1">
    <citation type="submission" date="2014-11" db="EMBL/GenBank/DDBJ databases">
        <authorList>
            <person name="Amaro Gonzalez C."/>
        </authorList>
    </citation>
    <scope>NUCLEOTIDE SEQUENCE</scope>
</reference>
<reference evidence="1" key="2">
    <citation type="journal article" date="2015" name="Fish Shellfish Immunol.">
        <title>Early steps in the European eel (Anguilla anguilla)-Vibrio vulnificus interaction in the gills: Role of the RtxA13 toxin.</title>
        <authorList>
            <person name="Callol A."/>
            <person name="Pajuelo D."/>
            <person name="Ebbesson L."/>
            <person name="Teles M."/>
            <person name="MacKenzie S."/>
            <person name="Amaro C."/>
        </authorList>
    </citation>
    <scope>NUCLEOTIDE SEQUENCE</scope>
</reference>
<accession>A0A0E9QPY2</accession>
<organism evidence="1">
    <name type="scientific">Anguilla anguilla</name>
    <name type="common">European freshwater eel</name>
    <name type="synonym">Muraena anguilla</name>
    <dbReference type="NCBI Taxonomy" id="7936"/>
    <lineage>
        <taxon>Eukaryota</taxon>
        <taxon>Metazoa</taxon>
        <taxon>Chordata</taxon>
        <taxon>Craniata</taxon>
        <taxon>Vertebrata</taxon>
        <taxon>Euteleostomi</taxon>
        <taxon>Actinopterygii</taxon>
        <taxon>Neopterygii</taxon>
        <taxon>Teleostei</taxon>
        <taxon>Anguilliformes</taxon>
        <taxon>Anguillidae</taxon>
        <taxon>Anguilla</taxon>
    </lineage>
</organism>
<protein>
    <submittedName>
        <fullName evidence="1">Uncharacterized protein</fullName>
    </submittedName>
</protein>
<dbReference type="EMBL" id="GBXM01089576">
    <property type="protein sequence ID" value="JAH19001.1"/>
    <property type="molecule type" value="Transcribed_RNA"/>
</dbReference>
<evidence type="ECO:0000313" key="1">
    <source>
        <dbReference type="EMBL" id="JAH19001.1"/>
    </source>
</evidence>
<name>A0A0E9QPY2_ANGAN</name>
<proteinExistence type="predicted"/>
<sequence length="31" mass="3595">MILPLNSPPPPERTNHFYLLCWTCCVIHVLS</sequence>